<proteinExistence type="predicted"/>
<dbReference type="InterPro" id="IPR006574">
    <property type="entry name" value="PRY"/>
</dbReference>
<dbReference type="InterPro" id="IPR003879">
    <property type="entry name" value="Butyrophylin_SPRY"/>
</dbReference>
<dbReference type="AlphaFoldDB" id="A0A3B4CUG5"/>
<dbReference type="CDD" id="cd13733">
    <property type="entry name" value="SPRY_PRY_C-I_1"/>
    <property type="match status" value="1"/>
</dbReference>
<feature type="coiled-coil region" evidence="1">
    <location>
        <begin position="57"/>
        <end position="102"/>
    </location>
</feature>
<dbReference type="OMA" id="WFVGPIQ"/>
<keyword evidence="4" id="KW-1185">Reference proteome</keyword>
<dbReference type="Pfam" id="PF13765">
    <property type="entry name" value="PRY"/>
    <property type="match status" value="1"/>
</dbReference>
<dbReference type="GeneTree" id="ENSGT00940000163587"/>
<dbReference type="SUPFAM" id="SSF49899">
    <property type="entry name" value="Concanavalin A-like lectins/glucanases"/>
    <property type="match status" value="1"/>
</dbReference>
<organism evidence="3 4">
    <name type="scientific">Pygocentrus nattereri</name>
    <name type="common">Red-bellied piranha</name>
    <dbReference type="NCBI Taxonomy" id="42514"/>
    <lineage>
        <taxon>Eukaryota</taxon>
        <taxon>Metazoa</taxon>
        <taxon>Chordata</taxon>
        <taxon>Craniata</taxon>
        <taxon>Vertebrata</taxon>
        <taxon>Euteleostomi</taxon>
        <taxon>Actinopterygii</taxon>
        <taxon>Neopterygii</taxon>
        <taxon>Teleostei</taxon>
        <taxon>Ostariophysi</taxon>
        <taxon>Characiformes</taxon>
        <taxon>Characoidei</taxon>
        <taxon>Pygocentrus</taxon>
    </lineage>
</organism>
<dbReference type="PRINTS" id="PR01407">
    <property type="entry name" value="BUTYPHLNCDUF"/>
</dbReference>
<dbReference type="InterPro" id="IPR013320">
    <property type="entry name" value="ConA-like_dom_sf"/>
</dbReference>
<name>A0A3B4CUG5_PYGNA</name>
<dbReference type="Proteomes" id="UP001501920">
    <property type="component" value="Chromosome 3"/>
</dbReference>
<dbReference type="InterPro" id="IPR043136">
    <property type="entry name" value="B30.2/SPRY_sf"/>
</dbReference>
<dbReference type="InterPro" id="IPR001870">
    <property type="entry name" value="B30.2/SPRY"/>
</dbReference>
<evidence type="ECO:0000313" key="4">
    <source>
        <dbReference type="Proteomes" id="UP001501920"/>
    </source>
</evidence>
<dbReference type="InterPro" id="IPR003877">
    <property type="entry name" value="SPRY_dom"/>
</dbReference>
<dbReference type="InterPro" id="IPR050143">
    <property type="entry name" value="TRIM/RBCC"/>
</dbReference>
<dbReference type="STRING" id="42514.ENSPNAP00000015040"/>
<evidence type="ECO:0000259" key="2">
    <source>
        <dbReference type="PROSITE" id="PS50188"/>
    </source>
</evidence>
<accession>A0A3B4CUG5</accession>
<reference evidence="3" key="3">
    <citation type="submission" date="2025-09" db="UniProtKB">
        <authorList>
            <consortium name="Ensembl"/>
        </authorList>
    </citation>
    <scope>IDENTIFICATION</scope>
</reference>
<evidence type="ECO:0000313" key="3">
    <source>
        <dbReference type="Ensembl" id="ENSPNAP00000015040.2"/>
    </source>
</evidence>
<reference evidence="3 4" key="1">
    <citation type="submission" date="2020-10" db="EMBL/GenBank/DDBJ databases">
        <title>Pygocentrus nattereri (red-bellied piranha) genome, fPygNat1, primary haplotype.</title>
        <authorList>
            <person name="Myers G."/>
            <person name="Meyer A."/>
            <person name="Karagic N."/>
            <person name="Pippel M."/>
            <person name="Winkler S."/>
            <person name="Tracey A."/>
            <person name="Wood J."/>
            <person name="Formenti G."/>
            <person name="Howe K."/>
            <person name="Fedrigo O."/>
            <person name="Jarvis E.D."/>
        </authorList>
    </citation>
    <scope>NUCLEOTIDE SEQUENCE [LARGE SCALE GENOMIC DNA]</scope>
</reference>
<dbReference type="Gene3D" id="2.60.120.920">
    <property type="match status" value="1"/>
</dbReference>
<feature type="domain" description="B30.2/SPRY" evidence="2">
    <location>
        <begin position="194"/>
        <end position="397"/>
    </location>
</feature>
<dbReference type="SMART" id="SM00589">
    <property type="entry name" value="PRY"/>
    <property type="match status" value="1"/>
</dbReference>
<dbReference type="PANTHER" id="PTHR24103">
    <property type="entry name" value="E3 UBIQUITIN-PROTEIN LIGASE TRIM"/>
    <property type="match status" value="1"/>
</dbReference>
<keyword evidence="1" id="KW-0175">Coiled coil</keyword>
<reference evidence="3" key="2">
    <citation type="submission" date="2025-08" db="UniProtKB">
        <authorList>
            <consortium name="Ensembl"/>
        </authorList>
    </citation>
    <scope>IDENTIFICATION</scope>
</reference>
<dbReference type="GeneID" id="108432313"/>
<protein>
    <submittedName>
        <fullName evidence="3">Si:ch73-54f23.4</fullName>
    </submittedName>
</protein>
<dbReference type="FunFam" id="2.60.120.920:FF:000004">
    <property type="entry name" value="Butyrophilin subfamily 1 member A1"/>
    <property type="match status" value="1"/>
</dbReference>
<dbReference type="Pfam" id="PF00622">
    <property type="entry name" value="SPRY"/>
    <property type="match status" value="1"/>
</dbReference>
<dbReference type="SMART" id="SM00449">
    <property type="entry name" value="SPRY"/>
    <property type="match status" value="1"/>
</dbReference>
<dbReference type="RefSeq" id="XP_017561550.2">
    <property type="nucleotide sequence ID" value="XM_017706061.2"/>
</dbReference>
<dbReference type="Ensembl" id="ENSPNAT00000037561.2">
    <property type="protein sequence ID" value="ENSPNAP00000015040.2"/>
    <property type="gene ID" value="ENSPNAG00000021039.2"/>
</dbReference>
<dbReference type="PROSITE" id="PS50188">
    <property type="entry name" value="B302_SPRY"/>
    <property type="match status" value="1"/>
</dbReference>
<sequence length="397" mass="46149">MHTDLFSTVPLSLMCDVLKFRLPLLCSDEDTGMSNNHMKDTNNNYNKSLLDDQKGKLIQAIKKIKHEIDECNEAEKDTYAEAMDVESQFEDMEREIRAEFQNLHRFLDEEEERDLERLRRERDRRVKVLKEREKKIALQGRDLERAIETLNCKLKEEDSPKLLKEIKDLLKRCEVNFIRPPPVDSEICSGQFVGPIQYRIWKHMRTSLYPNISMVTFDPETAHPLLAISAGDTTVHFEEEKEVEEVEEVENNPKRFHYYYCLMGREGFSHGRHYWEVDVRGKTAWRLGVAREDIPRGEMDSSSEANGFWTLALKNGSILACTHPKPTLVRSATMPTRIGVFLDCDREEVSFYNAVTMMALFSFFTGPLLLPVFPFFNPCDTDEGKNLTPLSIFYPSL</sequence>
<evidence type="ECO:0000256" key="1">
    <source>
        <dbReference type="SAM" id="Coils"/>
    </source>
</evidence>